<gene>
    <name evidence="2" type="ORF">FEV53_12580</name>
</gene>
<proteinExistence type="predicted"/>
<comment type="caution">
    <text evidence="2">The sequence shown here is derived from an EMBL/GenBank/DDBJ whole genome shotgun (WGS) entry which is preliminary data.</text>
</comment>
<dbReference type="Proteomes" id="UP000318590">
    <property type="component" value="Unassembled WGS sequence"/>
</dbReference>
<dbReference type="AlphaFoldDB" id="A0A547PUK1"/>
<reference evidence="2 3" key="1">
    <citation type="submission" date="2019-06" db="EMBL/GenBank/DDBJ databases">
        <title>Paenimaribius caenipelagi gen. nov., sp. nov., isolated from a tidal flat.</title>
        <authorList>
            <person name="Yoon J.-H."/>
        </authorList>
    </citation>
    <scope>NUCLEOTIDE SEQUENCE [LARGE SCALE GENOMIC DNA]</scope>
    <source>
        <strain evidence="2 3">JBTF-M29</strain>
    </source>
</reference>
<dbReference type="InterPro" id="IPR036736">
    <property type="entry name" value="ACP-like_sf"/>
</dbReference>
<evidence type="ECO:0000313" key="3">
    <source>
        <dbReference type="Proteomes" id="UP000318590"/>
    </source>
</evidence>
<dbReference type="Gene3D" id="1.10.1200.10">
    <property type="entry name" value="ACP-like"/>
    <property type="match status" value="1"/>
</dbReference>
<organism evidence="2 3">
    <name type="scientific">Palleronia caenipelagi</name>
    <dbReference type="NCBI Taxonomy" id="2489174"/>
    <lineage>
        <taxon>Bacteria</taxon>
        <taxon>Pseudomonadati</taxon>
        <taxon>Pseudomonadota</taxon>
        <taxon>Alphaproteobacteria</taxon>
        <taxon>Rhodobacterales</taxon>
        <taxon>Roseobacteraceae</taxon>
        <taxon>Palleronia</taxon>
    </lineage>
</organism>
<protein>
    <submittedName>
        <fullName evidence="2">Acyl carrier protein</fullName>
    </submittedName>
</protein>
<keyword evidence="3" id="KW-1185">Reference proteome</keyword>
<dbReference type="PROSITE" id="PS50075">
    <property type="entry name" value="CARRIER"/>
    <property type="match status" value="1"/>
</dbReference>
<dbReference type="EMBL" id="VFSV01000022">
    <property type="protein sequence ID" value="TRD17798.1"/>
    <property type="molecule type" value="Genomic_DNA"/>
</dbReference>
<dbReference type="RefSeq" id="WP_142835181.1">
    <property type="nucleotide sequence ID" value="NZ_VFSV01000022.1"/>
</dbReference>
<dbReference type="OrthoDB" id="9811033at2"/>
<name>A0A547PUK1_9RHOB</name>
<evidence type="ECO:0000259" key="1">
    <source>
        <dbReference type="PROSITE" id="PS50075"/>
    </source>
</evidence>
<dbReference type="Pfam" id="PF00550">
    <property type="entry name" value="PP-binding"/>
    <property type="match status" value="1"/>
</dbReference>
<evidence type="ECO:0000313" key="2">
    <source>
        <dbReference type="EMBL" id="TRD17798.1"/>
    </source>
</evidence>
<sequence length="81" mass="8776">MTVSQITVAEALADLLDLDETTLTPETLFEEIDGWDSVNALRLLVFLERETGGKLDYNAYMACKSLGDLAALEVQPVAVAS</sequence>
<dbReference type="SUPFAM" id="SSF47336">
    <property type="entry name" value="ACP-like"/>
    <property type="match status" value="1"/>
</dbReference>
<dbReference type="InterPro" id="IPR009081">
    <property type="entry name" value="PP-bd_ACP"/>
</dbReference>
<feature type="domain" description="Carrier" evidence="1">
    <location>
        <begin position="1"/>
        <end position="77"/>
    </location>
</feature>
<accession>A0A547PUK1</accession>